<dbReference type="EMBL" id="MU157869">
    <property type="protein sequence ID" value="KAF9526649.1"/>
    <property type="molecule type" value="Genomic_DNA"/>
</dbReference>
<dbReference type="GO" id="GO:0008810">
    <property type="term" value="F:cellulase activity"/>
    <property type="evidence" value="ECO:0007669"/>
    <property type="project" value="UniProtKB-UniRule"/>
</dbReference>
<dbReference type="GO" id="GO:0030248">
    <property type="term" value="F:cellulose binding"/>
    <property type="evidence" value="ECO:0007669"/>
    <property type="project" value="UniProtKB-UniRule"/>
</dbReference>
<comment type="catalytic activity">
    <reaction evidence="2">
        <text>[(1-&gt;4)-beta-D-glucosyl]n+m + reduced acceptor + O2 = 4-dehydro-beta-D-glucosyl-[(1-&gt;4)-beta-D-glucosyl]n-1 + [(1-&gt;4)-beta-D-glucosyl]m + acceptor + H2O.</text>
        <dbReference type="EC" id="1.14.99.56"/>
    </reaction>
</comment>
<organism evidence="5 6">
    <name type="scientific">Crepidotus variabilis</name>
    <dbReference type="NCBI Taxonomy" id="179855"/>
    <lineage>
        <taxon>Eukaryota</taxon>
        <taxon>Fungi</taxon>
        <taxon>Dikarya</taxon>
        <taxon>Basidiomycota</taxon>
        <taxon>Agaricomycotina</taxon>
        <taxon>Agaricomycetes</taxon>
        <taxon>Agaricomycetidae</taxon>
        <taxon>Agaricales</taxon>
        <taxon>Agaricineae</taxon>
        <taxon>Crepidotaceae</taxon>
        <taxon>Crepidotus</taxon>
    </lineage>
</organism>
<dbReference type="PANTHER" id="PTHR33353:SF19">
    <property type="entry name" value="GLYCOSYLHYDROLASE FAMILY 61-8 PROTEIN"/>
    <property type="match status" value="1"/>
</dbReference>
<feature type="signal peptide" evidence="3">
    <location>
        <begin position="1"/>
        <end position="17"/>
    </location>
</feature>
<dbReference type="Pfam" id="PF03443">
    <property type="entry name" value="AA9"/>
    <property type="match status" value="1"/>
</dbReference>
<keyword evidence="2" id="KW-0964">Secreted</keyword>
<keyword evidence="3" id="KW-0732">Signal</keyword>
<dbReference type="Proteomes" id="UP000807306">
    <property type="component" value="Unassembled WGS sequence"/>
</dbReference>
<evidence type="ECO:0000256" key="1">
    <source>
        <dbReference type="ARBA" id="ARBA00023157"/>
    </source>
</evidence>
<keyword evidence="5" id="KW-0378">Hydrolase</keyword>
<feature type="chain" id="PRO_5040217829" description="AA9 family lytic polysaccharide monooxygenase" evidence="3">
    <location>
        <begin position="18"/>
        <end position="260"/>
    </location>
</feature>
<dbReference type="EC" id="1.14.99.56" evidence="2"/>
<dbReference type="Gene3D" id="2.70.50.70">
    <property type="match status" value="1"/>
</dbReference>
<keyword evidence="6" id="KW-1185">Reference proteome</keyword>
<dbReference type="GO" id="GO:0005576">
    <property type="term" value="C:extracellular region"/>
    <property type="evidence" value="ECO:0007669"/>
    <property type="project" value="UniProtKB-SubCell"/>
</dbReference>
<dbReference type="InterPro" id="IPR005103">
    <property type="entry name" value="AA9_LPMO"/>
</dbReference>
<name>A0A9P6ECR2_9AGAR</name>
<feature type="domain" description="Auxiliary Activity family 9 catalytic" evidence="4">
    <location>
        <begin position="18"/>
        <end position="239"/>
    </location>
</feature>
<keyword evidence="2" id="KW-0624">Polysaccharide degradation</keyword>
<accession>A0A9P6ECR2</accession>
<dbReference type="PANTHER" id="PTHR33353">
    <property type="entry name" value="PUTATIVE (AFU_ORTHOLOGUE AFUA_1G12560)-RELATED"/>
    <property type="match status" value="1"/>
</dbReference>
<evidence type="ECO:0000256" key="2">
    <source>
        <dbReference type="RuleBase" id="RU368122"/>
    </source>
</evidence>
<dbReference type="CDD" id="cd21175">
    <property type="entry name" value="LPMO_AA9"/>
    <property type="match status" value="1"/>
</dbReference>
<comment type="subcellular location">
    <subcellularLocation>
        <location evidence="2">Secreted</location>
    </subcellularLocation>
</comment>
<dbReference type="GO" id="GO:0030245">
    <property type="term" value="P:cellulose catabolic process"/>
    <property type="evidence" value="ECO:0007669"/>
    <property type="project" value="UniProtKB-UniRule"/>
</dbReference>
<dbReference type="OrthoDB" id="4849160at2759"/>
<evidence type="ECO:0000256" key="3">
    <source>
        <dbReference type="SAM" id="SignalP"/>
    </source>
</evidence>
<dbReference type="AlphaFoldDB" id="A0A9P6ECR2"/>
<keyword evidence="2" id="KW-0119">Carbohydrate metabolism</keyword>
<evidence type="ECO:0000259" key="4">
    <source>
        <dbReference type="Pfam" id="PF03443"/>
    </source>
</evidence>
<reference evidence="5" key="1">
    <citation type="submission" date="2020-11" db="EMBL/GenBank/DDBJ databases">
        <authorList>
            <consortium name="DOE Joint Genome Institute"/>
            <person name="Ahrendt S."/>
            <person name="Riley R."/>
            <person name="Andreopoulos W."/>
            <person name="Labutti K."/>
            <person name="Pangilinan J."/>
            <person name="Ruiz-Duenas F.J."/>
            <person name="Barrasa J.M."/>
            <person name="Sanchez-Garcia M."/>
            <person name="Camarero S."/>
            <person name="Miyauchi S."/>
            <person name="Serrano A."/>
            <person name="Linde D."/>
            <person name="Babiker R."/>
            <person name="Drula E."/>
            <person name="Ayuso-Fernandez I."/>
            <person name="Pacheco R."/>
            <person name="Padilla G."/>
            <person name="Ferreira P."/>
            <person name="Barriuso J."/>
            <person name="Kellner H."/>
            <person name="Castanera R."/>
            <person name="Alfaro M."/>
            <person name="Ramirez L."/>
            <person name="Pisabarro A.G."/>
            <person name="Kuo A."/>
            <person name="Tritt A."/>
            <person name="Lipzen A."/>
            <person name="He G."/>
            <person name="Yan M."/>
            <person name="Ng V."/>
            <person name="Cullen D."/>
            <person name="Martin F."/>
            <person name="Rosso M.-N."/>
            <person name="Henrissat B."/>
            <person name="Hibbett D."/>
            <person name="Martinez A.T."/>
            <person name="Grigoriev I.V."/>
        </authorList>
    </citation>
    <scope>NUCLEOTIDE SEQUENCE</scope>
    <source>
        <strain evidence="5">CBS 506.95</strain>
    </source>
</reference>
<keyword evidence="1 2" id="KW-1015">Disulfide bond</keyword>
<sequence>MLSYLLAFTLLFAYVSTHGGVWEYEIEGITYEGYKWWEADAGQVSMQFRWPSRNPLYSTSDPNLACNVGGTPTSPSVYAPIHAGSVIKAHYDKNFHIPGENPEYDNSTWSHDYGPIFIYMAECPGYDCGKVDTQAPIWFKVYEASLLNGTWTTGYWAMQTLSKGGTLDYTIPGDMKPGRYLIRHELISIETGQMQIFPECAQIEVIGEGSNVPGPDYTRVAFPGGYADSDPGLNLTAYDFWYGHENDTYYPMPGPPLWKP</sequence>
<gene>
    <name evidence="5" type="ORF">CPB83DRAFT_837241</name>
</gene>
<protein>
    <recommendedName>
        <fullName evidence="2">AA9 family lytic polysaccharide monooxygenase</fullName>
        <ecNumber evidence="2">1.14.99.56</ecNumber>
    </recommendedName>
    <alternativeName>
        <fullName evidence="2">Endo-beta-1,4-glucanase</fullName>
    </alternativeName>
    <alternativeName>
        <fullName evidence="2">Glycosyl hydrolase 61 family protein</fullName>
    </alternativeName>
</protein>
<comment type="domain">
    <text evidence="2">Has a modular structure: an endo-beta-1,4-glucanase catalytic module at the N-terminus, a linker rich in serines and threonines, and a C-terminal carbohydrate-binding module (CBM).</text>
</comment>
<evidence type="ECO:0000313" key="6">
    <source>
        <dbReference type="Proteomes" id="UP000807306"/>
    </source>
</evidence>
<comment type="caution">
    <text evidence="5">The sequence shown here is derived from an EMBL/GenBank/DDBJ whole genome shotgun (WGS) entry which is preliminary data.</text>
</comment>
<evidence type="ECO:0000313" key="5">
    <source>
        <dbReference type="EMBL" id="KAF9526649.1"/>
    </source>
</evidence>
<proteinExistence type="predicted"/>
<keyword evidence="2" id="KW-0136">Cellulose degradation</keyword>
<dbReference type="InterPro" id="IPR049892">
    <property type="entry name" value="AA9"/>
</dbReference>
<comment type="function">
    <text evidence="2">Lytic polysaccharide monooxygenase (LMPO) that depolymerizes crystalline and amorphous polysaccharides via the oxidation of scissile alpha- or beta-(1-4)-glycosidic bonds, yielding C1 and/or C4 oxidation products. Catalysis by LPMOs requires the reduction of the active-site copper from Cu(II) to Cu(I) by a reducing agent and H(2)O(2) or O(2) as a cosubstrate.</text>
</comment>